<dbReference type="InterPro" id="IPR035965">
    <property type="entry name" value="PAS-like_dom_sf"/>
</dbReference>
<keyword evidence="6" id="KW-0812">Transmembrane</keyword>
<feature type="transmembrane region" description="Helical" evidence="6">
    <location>
        <begin position="38"/>
        <end position="58"/>
    </location>
</feature>
<feature type="domain" description="Methyl-accepting transducer" evidence="7">
    <location>
        <begin position="588"/>
        <end position="817"/>
    </location>
</feature>
<dbReference type="PROSITE" id="PS50112">
    <property type="entry name" value="PAS"/>
    <property type="match status" value="1"/>
</dbReference>
<dbReference type="AlphaFoldDB" id="A0A8X8K1M8"/>
<dbReference type="PANTHER" id="PTHR43531:SF14">
    <property type="entry name" value="METHYL-ACCEPTING CHEMOTAXIS PROTEIN I-RELATED"/>
    <property type="match status" value="1"/>
</dbReference>
<dbReference type="CDD" id="cd06225">
    <property type="entry name" value="HAMP"/>
    <property type="match status" value="1"/>
</dbReference>
<keyword evidence="6" id="KW-0472">Membrane</keyword>
<dbReference type="PRINTS" id="PR00260">
    <property type="entry name" value="CHEMTRNSDUCR"/>
</dbReference>
<proteinExistence type="inferred from homology"/>
<sequence length="854" mass="90751">MPAAPHILRSASLRLRRLAARARPSLQHLARLSVAAKIKASLLVCGLGLVTIAAMYGWTSHGSERAAQSFAVYQQGTGLAATLAADIAEARRLQTQYARSFDAADRDALQVAQQRLRATLQQLRALPMDATRRQALAELTTQADAFAEGIAALNARVDEMGRGDEAMSAQLAQAADAVQAAVDATQRPLLALHVQRMRRQESLLLLSGDSRHADRASEEKLPFDLALAGLPDDAQQQLRDLMDTYQGALLTYTAARMGLDVEAQSLVDTAASITPALQAFQQAQAASLEQARSRQQAQATRLGVLFAASLLVVAVVLIGTLLMVLHAVRRPIQDTLRFAQDIAEDRLDTVLRVHNPHDEIGQLAQRLGHMQQQLRARIEHERAVAQENARARQALDSASTGLMVVNPQGEVTHANPALLQTLGAGGNDVLGRPARQLHPALARIDGSGRREYDIQHAGTTWQLVTTPIFEAGQSLGEVVEWRSRALEVLLETEVGALVDAAAQGELAGRIPLEGKQGYVHRLSASINHLLATFEHNLGDLQALLAALARGDLRVRMGGELEGVFARMRDDANATVDQLAGIVAGIQDAARSIGDAAGEISAGNADLSIRTELQAANLEETAASMHELTDTVSRNADAAGQADTLVRASADVATRGGEAVGRVQRSMQDISASSRRIGEITALIDGIAFQTNILALNAAVEAARAGEQGRSFAVVASEVRLLAQRSADAARQIKGLIEDSVQQVGQGTRAVSQAGATMEELQASVQQVAAIMAQIRDASLEQRNGIGQVNQTIVQMDASTQQNAAMVEEATASARALEAQAEVLAEAVAVFQLRGVGDVRSAPLSPSGKRTPVVG</sequence>
<dbReference type="InterPro" id="IPR003660">
    <property type="entry name" value="HAMP_dom"/>
</dbReference>
<keyword evidence="11" id="KW-1185">Reference proteome</keyword>
<protein>
    <submittedName>
        <fullName evidence="10">PAS domain-containing protein</fullName>
    </submittedName>
</protein>
<gene>
    <name evidence="10" type="ORF">H9654_05220</name>
</gene>
<dbReference type="GO" id="GO:0006935">
    <property type="term" value="P:chemotaxis"/>
    <property type="evidence" value="ECO:0007669"/>
    <property type="project" value="InterPro"/>
</dbReference>
<dbReference type="PROSITE" id="PS50885">
    <property type="entry name" value="HAMP"/>
    <property type="match status" value="2"/>
</dbReference>
<comment type="caution">
    <text evidence="10">The sequence shown here is derived from an EMBL/GenBank/DDBJ whole genome shotgun (WGS) entry which is preliminary data.</text>
</comment>
<evidence type="ECO:0000259" key="7">
    <source>
        <dbReference type="PROSITE" id="PS50111"/>
    </source>
</evidence>
<dbReference type="FunFam" id="1.10.287.950:FF:000001">
    <property type="entry name" value="Methyl-accepting chemotaxis sensory transducer"/>
    <property type="match status" value="1"/>
</dbReference>
<evidence type="ECO:0000256" key="3">
    <source>
        <dbReference type="ARBA" id="ARBA00023224"/>
    </source>
</evidence>
<evidence type="ECO:0000256" key="2">
    <source>
        <dbReference type="ARBA" id="ARBA00022481"/>
    </source>
</evidence>
<organism evidence="10 11">
    <name type="scientific">Stenotrophomonas lacuserhaii</name>
    <dbReference type="NCBI Taxonomy" id="2760084"/>
    <lineage>
        <taxon>Bacteria</taxon>
        <taxon>Pseudomonadati</taxon>
        <taxon>Pseudomonadota</taxon>
        <taxon>Gammaproteobacteria</taxon>
        <taxon>Lysobacterales</taxon>
        <taxon>Lysobacteraceae</taxon>
        <taxon>Stenotrophomonas</taxon>
    </lineage>
</organism>
<keyword evidence="6" id="KW-1133">Transmembrane helix</keyword>
<dbReference type="SUPFAM" id="SSF58104">
    <property type="entry name" value="Methyl-accepting chemotaxis protein (MCP) signaling domain"/>
    <property type="match status" value="1"/>
</dbReference>
<dbReference type="GO" id="GO:0007165">
    <property type="term" value="P:signal transduction"/>
    <property type="evidence" value="ECO:0007669"/>
    <property type="project" value="UniProtKB-KW"/>
</dbReference>
<evidence type="ECO:0000259" key="8">
    <source>
        <dbReference type="PROSITE" id="PS50112"/>
    </source>
</evidence>
<dbReference type="Pfam" id="PF13188">
    <property type="entry name" value="PAS_8"/>
    <property type="match status" value="1"/>
</dbReference>
<dbReference type="PROSITE" id="PS50111">
    <property type="entry name" value="CHEMOTAXIS_TRANSDUC_2"/>
    <property type="match status" value="1"/>
</dbReference>
<dbReference type="Pfam" id="PF00672">
    <property type="entry name" value="HAMP"/>
    <property type="match status" value="1"/>
</dbReference>
<dbReference type="Proteomes" id="UP000636938">
    <property type="component" value="Unassembled WGS sequence"/>
</dbReference>
<dbReference type="PANTHER" id="PTHR43531">
    <property type="entry name" value="PROTEIN ICFG"/>
    <property type="match status" value="1"/>
</dbReference>
<dbReference type="Gene3D" id="1.10.287.950">
    <property type="entry name" value="Methyl-accepting chemotaxis protein"/>
    <property type="match status" value="1"/>
</dbReference>
<name>A0A8X8K1M8_9GAMM</name>
<feature type="domain" description="HAMP" evidence="9">
    <location>
        <begin position="326"/>
        <end position="379"/>
    </location>
</feature>
<dbReference type="Pfam" id="PF00015">
    <property type="entry name" value="MCPsignal"/>
    <property type="match status" value="1"/>
</dbReference>
<dbReference type="GO" id="GO:0004888">
    <property type="term" value="F:transmembrane signaling receptor activity"/>
    <property type="evidence" value="ECO:0007669"/>
    <property type="project" value="InterPro"/>
</dbReference>
<evidence type="ECO:0000256" key="4">
    <source>
        <dbReference type="ARBA" id="ARBA00029447"/>
    </source>
</evidence>
<evidence type="ECO:0000256" key="5">
    <source>
        <dbReference type="PROSITE-ProRule" id="PRU00284"/>
    </source>
</evidence>
<dbReference type="CDD" id="cd00130">
    <property type="entry name" value="PAS"/>
    <property type="match status" value="1"/>
</dbReference>
<dbReference type="SMART" id="SM01358">
    <property type="entry name" value="HBM"/>
    <property type="match status" value="1"/>
</dbReference>
<comment type="similarity">
    <text evidence="4">Belongs to the methyl-accepting chemotaxis (MCP) protein family.</text>
</comment>
<reference evidence="10 11" key="1">
    <citation type="submission" date="2020-08" db="EMBL/GenBank/DDBJ databases">
        <title>A Genomic Blueprint of the Chicken Gut Microbiome.</title>
        <authorList>
            <person name="Gilroy R."/>
            <person name="Ravi A."/>
            <person name="Getino M."/>
            <person name="Pursley I."/>
            <person name="Horton D.L."/>
            <person name="Alikhan N.-F."/>
            <person name="Baker D."/>
            <person name="Gharbi K."/>
            <person name="Hall N."/>
            <person name="Watson M."/>
            <person name="Adriaenssens E.M."/>
            <person name="Foster-Nyarko E."/>
            <person name="Jarju S."/>
            <person name="Secka A."/>
            <person name="Antonio M."/>
            <person name="Oren A."/>
            <person name="Chaudhuri R."/>
            <person name="La Ragione R.M."/>
            <person name="Hildebrand F."/>
            <person name="Pallen M.J."/>
        </authorList>
    </citation>
    <scope>NUCLEOTIDE SEQUENCE [LARGE SCALE GENOMIC DNA]</scope>
    <source>
        <strain evidence="10 11">Sa5BUN4</strain>
    </source>
</reference>
<dbReference type="SUPFAM" id="SSF158472">
    <property type="entry name" value="HAMP domain-like"/>
    <property type="match status" value="1"/>
</dbReference>
<evidence type="ECO:0000256" key="6">
    <source>
        <dbReference type="SAM" id="Phobius"/>
    </source>
</evidence>
<dbReference type="SMART" id="SM00304">
    <property type="entry name" value="HAMP"/>
    <property type="match status" value="2"/>
</dbReference>
<feature type="domain" description="PAS" evidence="8">
    <location>
        <begin position="387"/>
        <end position="439"/>
    </location>
</feature>
<dbReference type="CDD" id="cd11386">
    <property type="entry name" value="MCP_signal"/>
    <property type="match status" value="1"/>
</dbReference>
<dbReference type="SUPFAM" id="SSF55785">
    <property type="entry name" value="PYP-like sensor domain (PAS domain)"/>
    <property type="match status" value="1"/>
</dbReference>
<dbReference type="Gene3D" id="3.30.450.20">
    <property type="entry name" value="PAS domain"/>
    <property type="match status" value="1"/>
</dbReference>
<feature type="domain" description="HAMP" evidence="9">
    <location>
        <begin position="531"/>
        <end position="583"/>
    </location>
</feature>
<dbReference type="EMBL" id="JACSQS010000003">
    <property type="protein sequence ID" value="MBD7953604.1"/>
    <property type="molecule type" value="Genomic_DNA"/>
</dbReference>
<keyword evidence="3 5" id="KW-0807">Transducer</keyword>
<accession>A0A8X8K1M8</accession>
<dbReference type="InterPro" id="IPR004090">
    <property type="entry name" value="Chemotax_Me-accpt_rcpt"/>
</dbReference>
<evidence type="ECO:0000256" key="1">
    <source>
        <dbReference type="ARBA" id="ARBA00004370"/>
    </source>
</evidence>
<dbReference type="InterPro" id="IPR032255">
    <property type="entry name" value="HBM"/>
</dbReference>
<dbReference type="SMART" id="SM00091">
    <property type="entry name" value="PAS"/>
    <property type="match status" value="1"/>
</dbReference>
<feature type="transmembrane region" description="Helical" evidence="6">
    <location>
        <begin position="302"/>
        <end position="328"/>
    </location>
</feature>
<dbReference type="RefSeq" id="WP_191769552.1">
    <property type="nucleotide sequence ID" value="NZ_JACSQS010000003.1"/>
</dbReference>
<dbReference type="InterPro" id="IPR051310">
    <property type="entry name" value="MCP_chemotaxis"/>
</dbReference>
<keyword evidence="2" id="KW-0488">Methylation</keyword>
<comment type="subcellular location">
    <subcellularLocation>
        <location evidence="1">Membrane</location>
    </subcellularLocation>
</comment>
<evidence type="ECO:0000259" key="9">
    <source>
        <dbReference type="PROSITE" id="PS50885"/>
    </source>
</evidence>
<evidence type="ECO:0000313" key="10">
    <source>
        <dbReference type="EMBL" id="MBD7953604.1"/>
    </source>
</evidence>
<dbReference type="InterPro" id="IPR004089">
    <property type="entry name" value="MCPsignal_dom"/>
</dbReference>
<dbReference type="GO" id="GO:0005886">
    <property type="term" value="C:plasma membrane"/>
    <property type="evidence" value="ECO:0007669"/>
    <property type="project" value="TreeGrafter"/>
</dbReference>
<dbReference type="InterPro" id="IPR000014">
    <property type="entry name" value="PAS"/>
</dbReference>
<dbReference type="Gene3D" id="6.10.340.10">
    <property type="match status" value="1"/>
</dbReference>
<dbReference type="SMART" id="SM00283">
    <property type="entry name" value="MA"/>
    <property type="match status" value="1"/>
</dbReference>
<evidence type="ECO:0000313" key="11">
    <source>
        <dbReference type="Proteomes" id="UP000636938"/>
    </source>
</evidence>